<dbReference type="Gramene" id="MELO3C028368.2.1">
    <property type="protein sequence ID" value="MELO3C028368.2.1"/>
    <property type="gene ID" value="MELO3C028368.2"/>
</dbReference>
<accession>A0A9I9E406</accession>
<name>A0A9I9E406_CUCME</name>
<proteinExistence type="predicted"/>
<dbReference type="AlphaFoldDB" id="A0A9I9E406"/>
<organism evidence="1">
    <name type="scientific">Cucumis melo</name>
    <name type="common">Muskmelon</name>
    <dbReference type="NCBI Taxonomy" id="3656"/>
    <lineage>
        <taxon>Eukaryota</taxon>
        <taxon>Viridiplantae</taxon>
        <taxon>Streptophyta</taxon>
        <taxon>Embryophyta</taxon>
        <taxon>Tracheophyta</taxon>
        <taxon>Spermatophyta</taxon>
        <taxon>Magnoliopsida</taxon>
        <taxon>eudicotyledons</taxon>
        <taxon>Gunneridae</taxon>
        <taxon>Pentapetalae</taxon>
        <taxon>rosids</taxon>
        <taxon>fabids</taxon>
        <taxon>Cucurbitales</taxon>
        <taxon>Cucurbitaceae</taxon>
        <taxon>Benincaseae</taxon>
        <taxon>Cucumis</taxon>
    </lineage>
</organism>
<dbReference type="EnsemblPlants" id="MELO3C028368.2.1">
    <property type="protein sequence ID" value="MELO3C028368.2.1"/>
    <property type="gene ID" value="MELO3C028368.2"/>
</dbReference>
<reference evidence="1" key="1">
    <citation type="submission" date="2023-03" db="UniProtKB">
        <authorList>
            <consortium name="EnsemblPlants"/>
        </authorList>
    </citation>
    <scope>IDENTIFICATION</scope>
</reference>
<evidence type="ECO:0000313" key="1">
    <source>
        <dbReference type="EnsemblPlants" id="MELO3C028368.2.1"/>
    </source>
</evidence>
<protein>
    <submittedName>
        <fullName evidence="1">Uncharacterized protein</fullName>
    </submittedName>
</protein>
<sequence length="41" mass="4716">MPGVWVEVLEVRAPMIKRLMTNTKQRQETVGGPLFTQDEKT</sequence>